<feature type="compositionally biased region" description="Pro residues" evidence="1">
    <location>
        <begin position="237"/>
        <end position="250"/>
    </location>
</feature>
<feature type="compositionally biased region" description="Basic and acidic residues" evidence="1">
    <location>
        <begin position="107"/>
        <end position="117"/>
    </location>
</feature>
<sequence length="395" mass="42615">MLRAEPLSNRHDGHSAAASSLPFAPLFPAHILLQTKTLAAISGWRFRFIVVDTSMYSMIWLIRRSSKGVLECDVEFFESINPKSDFNNDGDALETYLYEKSLKVQPKEGDKVPDVKPKRALHVLKSPGIKPPKTNHYSTSHHHAATSYSTQSSTAPSTPKADGEGPRPPASTTDADDAHFSLVDITPGQHPKFIGDVPRRTHKIGQLQPPPLVPRKAQRSATATTVLPAAVSTTPSTAPPLHPRRPPPMNSSPSNRSPQTPGRLSADHTPSAFVFPSVDAQHSPPPALPPRLSATTTPAAMSNNEQLRVVLDRPSSESNSPTVRLSVPLPPALPPRRGTAAQQTPPPLPPKTRMTSSPSLQRAIVPPSSPDTPPPLPPKTYKTRKPNDSPTTSPQ</sequence>
<proteinExistence type="predicted"/>
<dbReference type="InterPro" id="IPR036964">
    <property type="entry name" value="RASGEF_cat_dom_sf"/>
</dbReference>
<dbReference type="Gene3D" id="1.10.840.10">
    <property type="entry name" value="Ras guanine-nucleotide exchange factors catalytic domain"/>
    <property type="match status" value="1"/>
</dbReference>
<name>A0A2G9V4Q1_TELCI</name>
<feature type="region of interest" description="Disordered" evidence="1">
    <location>
        <begin position="312"/>
        <end position="395"/>
    </location>
</feature>
<dbReference type="GO" id="GO:0005085">
    <property type="term" value="F:guanyl-nucleotide exchange factor activity"/>
    <property type="evidence" value="ECO:0007669"/>
    <property type="project" value="InterPro"/>
</dbReference>
<feature type="compositionally biased region" description="Low complexity" evidence="1">
    <location>
        <begin position="145"/>
        <end position="159"/>
    </location>
</feature>
<organism evidence="2 3">
    <name type="scientific">Teladorsagia circumcincta</name>
    <name type="common">Brown stomach worm</name>
    <name type="synonym">Ostertagia circumcincta</name>
    <dbReference type="NCBI Taxonomy" id="45464"/>
    <lineage>
        <taxon>Eukaryota</taxon>
        <taxon>Metazoa</taxon>
        <taxon>Ecdysozoa</taxon>
        <taxon>Nematoda</taxon>
        <taxon>Chromadorea</taxon>
        <taxon>Rhabditida</taxon>
        <taxon>Rhabditina</taxon>
        <taxon>Rhabditomorpha</taxon>
        <taxon>Strongyloidea</taxon>
        <taxon>Trichostrongylidae</taxon>
        <taxon>Teladorsagia</taxon>
    </lineage>
</organism>
<dbReference type="GO" id="GO:0007264">
    <property type="term" value="P:small GTPase-mediated signal transduction"/>
    <property type="evidence" value="ECO:0007669"/>
    <property type="project" value="InterPro"/>
</dbReference>
<evidence type="ECO:0000313" key="3">
    <source>
        <dbReference type="Proteomes" id="UP000230423"/>
    </source>
</evidence>
<feature type="compositionally biased region" description="Polar residues" evidence="1">
    <location>
        <begin position="219"/>
        <end position="236"/>
    </location>
</feature>
<evidence type="ECO:0000256" key="1">
    <source>
        <dbReference type="SAM" id="MobiDB-lite"/>
    </source>
</evidence>
<dbReference type="AlphaFoldDB" id="A0A2G9V4Q1"/>
<dbReference type="Proteomes" id="UP000230423">
    <property type="component" value="Unassembled WGS sequence"/>
</dbReference>
<feature type="region of interest" description="Disordered" evidence="1">
    <location>
        <begin position="202"/>
        <end position="297"/>
    </location>
</feature>
<dbReference type="OrthoDB" id="5877569at2759"/>
<evidence type="ECO:0000313" key="2">
    <source>
        <dbReference type="EMBL" id="PIO77449.1"/>
    </source>
</evidence>
<accession>A0A2G9V4Q1</accession>
<dbReference type="EMBL" id="KZ344998">
    <property type="protein sequence ID" value="PIO77449.1"/>
    <property type="molecule type" value="Genomic_DNA"/>
</dbReference>
<feature type="region of interest" description="Disordered" evidence="1">
    <location>
        <begin position="107"/>
        <end position="175"/>
    </location>
</feature>
<protein>
    <submittedName>
        <fullName evidence="2">Uncharacterized protein</fullName>
    </submittedName>
</protein>
<reference evidence="2 3" key="1">
    <citation type="submission" date="2015-09" db="EMBL/GenBank/DDBJ databases">
        <title>Draft genome of the parasitic nematode Teladorsagia circumcincta isolate WARC Sus (inbred).</title>
        <authorList>
            <person name="Mitreva M."/>
        </authorList>
    </citation>
    <scope>NUCLEOTIDE SEQUENCE [LARGE SCALE GENOMIC DNA]</scope>
    <source>
        <strain evidence="2 3">S</strain>
    </source>
</reference>
<feature type="compositionally biased region" description="Pro residues" evidence="1">
    <location>
        <begin position="367"/>
        <end position="378"/>
    </location>
</feature>
<gene>
    <name evidence="2" type="ORF">TELCIR_00474</name>
</gene>
<keyword evidence="3" id="KW-1185">Reference proteome</keyword>